<reference evidence="2" key="1">
    <citation type="submission" date="2018-07" db="EMBL/GenBank/DDBJ databases">
        <authorList>
            <person name="Kim H."/>
        </authorList>
    </citation>
    <scope>NUCLEOTIDE SEQUENCE [LARGE SCALE GENOMIC DNA]</scope>
    <source>
        <strain evidence="2">F02</strain>
    </source>
</reference>
<keyword evidence="2" id="KW-1185">Reference proteome</keyword>
<gene>
    <name evidence="1" type="ORF">DTO96_102140</name>
</gene>
<dbReference type="AlphaFoldDB" id="A0A345DDE8"/>
<dbReference type="KEGG" id="hyf:DTO96_102140"/>
<name>A0A345DDE8_9BURK</name>
<evidence type="ECO:0000313" key="2">
    <source>
        <dbReference type="Proteomes" id="UP000252182"/>
    </source>
</evidence>
<accession>A0A345DDE8</accession>
<protein>
    <submittedName>
        <fullName evidence="1">Uncharacterized protein</fullName>
    </submittedName>
</protein>
<proteinExistence type="predicted"/>
<organism evidence="1 2">
    <name type="scientific">Ephemeroptericola cinctiostellae</name>
    <dbReference type="NCBI Taxonomy" id="2268024"/>
    <lineage>
        <taxon>Bacteria</taxon>
        <taxon>Pseudomonadati</taxon>
        <taxon>Pseudomonadota</taxon>
        <taxon>Betaproteobacteria</taxon>
        <taxon>Burkholderiales</taxon>
        <taxon>Burkholderiaceae</taxon>
        <taxon>Ephemeroptericola</taxon>
    </lineage>
</organism>
<dbReference type="EMBL" id="CP031124">
    <property type="protein sequence ID" value="AXF86386.1"/>
    <property type="molecule type" value="Genomic_DNA"/>
</dbReference>
<dbReference type="Proteomes" id="UP000252182">
    <property type="component" value="Chromosome"/>
</dbReference>
<evidence type="ECO:0000313" key="1">
    <source>
        <dbReference type="EMBL" id="AXF86386.1"/>
    </source>
</evidence>
<sequence>MMCGYCHGRVVWHYKLTHTVCQKCGRRNCEVADYYIEDDDLGGDNIDNDVNEQ</sequence>